<proteinExistence type="predicted"/>
<protein>
    <recommendedName>
        <fullName evidence="2">Nucleotide-diphospho-sugar transferase domain-containing protein</fullName>
    </recommendedName>
</protein>
<name>X0WWE2_9ZZZZ</name>
<sequence>VQVKFKLAIGIPLSWNYVPSDFFHSWTLLNKHGAEIIRGESGPIHEMRNAIVTRSLQLDCTHLLFLDADMVYPPDSITRLLAHNVDIVSALMFKRLPNFEPILFTGDKYNMTQIDPVPDGLVEVAATGTGCLLINTKVFDAIEPPWFEFGQNNGKPVGEDINFCYNAKDAGFKIYVDTTVRTEHLTMTRVNWNLYEMQKSMLSGGKKGFTF</sequence>
<dbReference type="AlphaFoldDB" id="X0WWE2"/>
<dbReference type="EMBL" id="BARS01034987">
    <property type="protein sequence ID" value="GAG27507.1"/>
    <property type="molecule type" value="Genomic_DNA"/>
</dbReference>
<reference evidence="1" key="1">
    <citation type="journal article" date="2014" name="Front. Microbiol.">
        <title>High frequency of phylogenetically diverse reductive dehalogenase-homologous genes in deep subseafloor sedimentary metagenomes.</title>
        <authorList>
            <person name="Kawai M."/>
            <person name="Futagami T."/>
            <person name="Toyoda A."/>
            <person name="Takaki Y."/>
            <person name="Nishi S."/>
            <person name="Hori S."/>
            <person name="Arai W."/>
            <person name="Tsubouchi T."/>
            <person name="Morono Y."/>
            <person name="Uchiyama I."/>
            <person name="Ito T."/>
            <person name="Fujiyama A."/>
            <person name="Inagaki F."/>
            <person name="Takami H."/>
        </authorList>
    </citation>
    <scope>NUCLEOTIDE SEQUENCE</scope>
    <source>
        <strain evidence="1">Expedition CK06-06</strain>
    </source>
</reference>
<organism evidence="1">
    <name type="scientific">marine sediment metagenome</name>
    <dbReference type="NCBI Taxonomy" id="412755"/>
    <lineage>
        <taxon>unclassified sequences</taxon>
        <taxon>metagenomes</taxon>
        <taxon>ecological metagenomes</taxon>
    </lineage>
</organism>
<accession>X0WWE2</accession>
<feature type="non-terminal residue" evidence="1">
    <location>
        <position position="1"/>
    </location>
</feature>
<evidence type="ECO:0000313" key="1">
    <source>
        <dbReference type="EMBL" id="GAG27507.1"/>
    </source>
</evidence>
<dbReference type="Pfam" id="PF13641">
    <property type="entry name" value="Glyco_tranf_2_3"/>
    <property type="match status" value="1"/>
</dbReference>
<gene>
    <name evidence="1" type="ORF">S01H1_53976</name>
</gene>
<evidence type="ECO:0008006" key="2">
    <source>
        <dbReference type="Google" id="ProtNLM"/>
    </source>
</evidence>
<dbReference type="InterPro" id="IPR029044">
    <property type="entry name" value="Nucleotide-diphossugar_trans"/>
</dbReference>
<comment type="caution">
    <text evidence="1">The sequence shown here is derived from an EMBL/GenBank/DDBJ whole genome shotgun (WGS) entry which is preliminary data.</text>
</comment>
<dbReference type="SUPFAM" id="SSF53448">
    <property type="entry name" value="Nucleotide-diphospho-sugar transferases"/>
    <property type="match status" value="1"/>
</dbReference>
<dbReference type="Gene3D" id="3.90.550.40">
    <property type="match status" value="1"/>
</dbReference>